<reference evidence="1" key="1">
    <citation type="submission" date="2023-04" db="EMBL/GenBank/DDBJ databases">
        <title>Molecular characterization of the Integrative and Conjugative elements harboring multidrug-resistance gene from Glaesserella (Haemophilus) parasuis.</title>
        <authorList>
            <person name="Che Y."/>
            <person name="Zhou L."/>
        </authorList>
    </citation>
    <scope>NUCLEOTIDE SEQUENCE</scope>
    <source>
        <strain evidence="1">Z44</strain>
    </source>
</reference>
<accession>A0AAJ6AHF0</accession>
<sequence length="77" mass="8795">MNKRKNLGVPAETHMKIERVAVEITAKTGKVTKWTDVVNFMIENYLNDTKLDMIARLNPDSKEAFIAGATFRENKKI</sequence>
<dbReference type="RefSeq" id="WP_202116117.1">
    <property type="nucleotide sequence ID" value="NZ_CP121769.1"/>
</dbReference>
<name>A0AAJ6AHF0_GLAPU</name>
<dbReference type="Proteomes" id="UP001222296">
    <property type="component" value="Chromosome"/>
</dbReference>
<evidence type="ECO:0000313" key="2">
    <source>
        <dbReference type="Proteomes" id="UP001222296"/>
    </source>
</evidence>
<gene>
    <name evidence="1" type="ORF">QBL01_07560</name>
</gene>
<protein>
    <submittedName>
        <fullName evidence="1">Uncharacterized protein</fullName>
    </submittedName>
</protein>
<evidence type="ECO:0000313" key="1">
    <source>
        <dbReference type="EMBL" id="WGE09114.1"/>
    </source>
</evidence>
<proteinExistence type="predicted"/>
<dbReference type="AlphaFoldDB" id="A0AAJ6AHF0"/>
<dbReference type="EMBL" id="CP121769">
    <property type="protein sequence ID" value="WGE09114.1"/>
    <property type="molecule type" value="Genomic_DNA"/>
</dbReference>
<organism evidence="1 2">
    <name type="scientific">Glaesserella parasuis</name>
    <name type="common">Haemophilus parasuis</name>
    <dbReference type="NCBI Taxonomy" id="738"/>
    <lineage>
        <taxon>Bacteria</taxon>
        <taxon>Pseudomonadati</taxon>
        <taxon>Pseudomonadota</taxon>
        <taxon>Gammaproteobacteria</taxon>
        <taxon>Pasteurellales</taxon>
        <taxon>Pasteurellaceae</taxon>
        <taxon>Glaesserella</taxon>
    </lineage>
</organism>